<reference evidence="2 3" key="1">
    <citation type="submission" date="2021-02" db="EMBL/GenBank/DDBJ databases">
        <title>Plant Genome Project.</title>
        <authorList>
            <person name="Zhang R.-G."/>
        </authorList>
    </citation>
    <scope>NUCLEOTIDE SEQUENCE [LARGE SCALE GENOMIC DNA]</scope>
    <source>
        <tissue evidence="2">Leaves</tissue>
    </source>
</reference>
<protein>
    <recommendedName>
        <fullName evidence="1">Alginate lyase 2 domain-containing protein</fullName>
    </recommendedName>
</protein>
<dbReference type="InterPro" id="IPR013320">
    <property type="entry name" value="ConA-like_dom_sf"/>
</dbReference>
<organism evidence="2 3">
    <name type="scientific">Xanthoceras sorbifolium</name>
    <dbReference type="NCBI Taxonomy" id="99658"/>
    <lineage>
        <taxon>Eukaryota</taxon>
        <taxon>Viridiplantae</taxon>
        <taxon>Streptophyta</taxon>
        <taxon>Embryophyta</taxon>
        <taxon>Tracheophyta</taxon>
        <taxon>Spermatophyta</taxon>
        <taxon>Magnoliopsida</taxon>
        <taxon>eudicotyledons</taxon>
        <taxon>Gunneridae</taxon>
        <taxon>Pentapetalae</taxon>
        <taxon>rosids</taxon>
        <taxon>malvids</taxon>
        <taxon>Sapindales</taxon>
        <taxon>Sapindaceae</taxon>
        <taxon>Xanthoceroideae</taxon>
        <taxon>Xanthoceras</taxon>
    </lineage>
</organism>
<dbReference type="Proteomes" id="UP000827721">
    <property type="component" value="Unassembled WGS sequence"/>
</dbReference>
<gene>
    <name evidence="2" type="ORF">JRO89_XS08G0051400</name>
</gene>
<dbReference type="PANTHER" id="PTHR33681">
    <property type="entry name" value="BINDING PROTEIN, PUTATIVE, EXPRESSED-RELATED"/>
    <property type="match status" value="1"/>
</dbReference>
<accession>A0ABQ8HNQ6</accession>
<name>A0ABQ8HNQ6_9ROSI</name>
<sequence>MPEELRQQLPPLRDIQHTIDLVPVGRENRVAVALSRRPHILAAITINAAGLEAMKDDYATDQDFKSIWTALQTDALTLVYGTSPRTPLDIIVFPLPQRASEAGLDFVAHMKTVHEEYTINPIFNVEDLTEFKGECVSPALDLDTTIRVLDVPKQLDTVVAIRDHQFISTRRRGYYKFLVQWAHKPISESVWLQGDEVSRLNPSLYQAYLGQYLPEASSLEGGKLMQLMHCRFEGHGYVPSGTSGVCIMQVFGASPPQATTLQLRVYNGSLAYYRGSVLVPNIYERWFRLNVIHDVDASRIKIYIDGILKHETSGCGGTSYYFKLGVHWQIDQFYYMESRWKGIKVLKNM</sequence>
<evidence type="ECO:0000313" key="3">
    <source>
        <dbReference type="Proteomes" id="UP000827721"/>
    </source>
</evidence>
<dbReference type="SUPFAM" id="SSF54160">
    <property type="entry name" value="Chromo domain-like"/>
    <property type="match status" value="1"/>
</dbReference>
<proteinExistence type="predicted"/>
<dbReference type="PANTHER" id="PTHR33681:SF4">
    <property type="entry name" value="OS12G0171100 PROTEIN"/>
    <property type="match status" value="1"/>
</dbReference>
<feature type="domain" description="Alginate lyase 2" evidence="1">
    <location>
        <begin position="231"/>
        <end position="345"/>
    </location>
</feature>
<keyword evidence="3" id="KW-1185">Reference proteome</keyword>
<comment type="caution">
    <text evidence="2">The sequence shown here is derived from an EMBL/GenBank/DDBJ whole genome shotgun (WGS) entry which is preliminary data.</text>
</comment>
<evidence type="ECO:0000259" key="1">
    <source>
        <dbReference type="Pfam" id="PF08787"/>
    </source>
</evidence>
<dbReference type="SUPFAM" id="SSF49899">
    <property type="entry name" value="Concanavalin A-like lectins/glucanases"/>
    <property type="match status" value="1"/>
</dbReference>
<dbReference type="InterPro" id="IPR014895">
    <property type="entry name" value="Alginate_lyase_2"/>
</dbReference>
<evidence type="ECO:0000313" key="2">
    <source>
        <dbReference type="EMBL" id="KAH7565976.1"/>
    </source>
</evidence>
<dbReference type="Pfam" id="PF08787">
    <property type="entry name" value="Alginate_lyase2"/>
    <property type="match status" value="1"/>
</dbReference>
<dbReference type="EMBL" id="JAFEMO010000008">
    <property type="protein sequence ID" value="KAH7565976.1"/>
    <property type="molecule type" value="Genomic_DNA"/>
</dbReference>
<dbReference type="InterPro" id="IPR016197">
    <property type="entry name" value="Chromo-like_dom_sf"/>
</dbReference>